<dbReference type="Proteomes" id="UP000784294">
    <property type="component" value="Unassembled WGS sequence"/>
</dbReference>
<dbReference type="EMBL" id="CAAALY010039309">
    <property type="protein sequence ID" value="VEL18917.1"/>
    <property type="molecule type" value="Genomic_DNA"/>
</dbReference>
<evidence type="ECO:0000313" key="2">
    <source>
        <dbReference type="Proteomes" id="UP000784294"/>
    </source>
</evidence>
<proteinExistence type="predicted"/>
<name>A0A448WS71_9PLAT</name>
<accession>A0A448WS71</accession>
<gene>
    <name evidence="1" type="ORF">PXEA_LOCUS12357</name>
</gene>
<organism evidence="1 2">
    <name type="scientific">Protopolystoma xenopodis</name>
    <dbReference type="NCBI Taxonomy" id="117903"/>
    <lineage>
        <taxon>Eukaryota</taxon>
        <taxon>Metazoa</taxon>
        <taxon>Spiralia</taxon>
        <taxon>Lophotrochozoa</taxon>
        <taxon>Platyhelminthes</taxon>
        <taxon>Monogenea</taxon>
        <taxon>Polyopisthocotylea</taxon>
        <taxon>Polystomatidea</taxon>
        <taxon>Polystomatidae</taxon>
        <taxon>Protopolystoma</taxon>
    </lineage>
</organism>
<comment type="caution">
    <text evidence="1">The sequence shown here is derived from an EMBL/GenBank/DDBJ whole genome shotgun (WGS) entry which is preliminary data.</text>
</comment>
<keyword evidence="2" id="KW-1185">Reference proteome</keyword>
<dbReference type="AlphaFoldDB" id="A0A448WS71"/>
<reference evidence="1" key="1">
    <citation type="submission" date="2018-11" db="EMBL/GenBank/DDBJ databases">
        <authorList>
            <consortium name="Pathogen Informatics"/>
        </authorList>
    </citation>
    <scope>NUCLEOTIDE SEQUENCE</scope>
</reference>
<protein>
    <submittedName>
        <fullName evidence="1">Uncharacterized protein</fullName>
    </submittedName>
</protein>
<sequence>MSACFTDFTSSLPPYSCYFQDFVPHSASSLRCHVYTILTEQAHKVWILNWHGNAVPHVHRVSRVDETLLHGPRL</sequence>
<evidence type="ECO:0000313" key="1">
    <source>
        <dbReference type="EMBL" id="VEL18917.1"/>
    </source>
</evidence>